<accession>A0ABW7Z9M7</accession>
<evidence type="ECO:0000256" key="2">
    <source>
        <dbReference type="ARBA" id="ARBA00001947"/>
    </source>
</evidence>
<keyword evidence="6" id="KW-0645">Protease</keyword>
<keyword evidence="13" id="KW-0732">Signal</keyword>
<keyword evidence="10" id="KW-0482">Metalloprotease</keyword>
<keyword evidence="9" id="KW-0862">Zinc</keyword>
<dbReference type="PANTHER" id="PTHR11533">
    <property type="entry name" value="PROTEASE M1 ZINC METALLOPROTEASE"/>
    <property type="match status" value="1"/>
</dbReference>
<evidence type="ECO:0000256" key="7">
    <source>
        <dbReference type="ARBA" id="ARBA00022723"/>
    </source>
</evidence>
<dbReference type="SUPFAM" id="SSF63737">
    <property type="entry name" value="Leukotriene A4 hydrolase N-terminal domain"/>
    <property type="match status" value="1"/>
</dbReference>
<dbReference type="RefSeq" id="WP_397090818.1">
    <property type="nucleotide sequence ID" value="NZ_JBITGY010000016.1"/>
</dbReference>
<dbReference type="Pfam" id="PF01433">
    <property type="entry name" value="Peptidase_M1"/>
    <property type="match status" value="1"/>
</dbReference>
<dbReference type="EMBL" id="JBITGY010000016">
    <property type="protein sequence ID" value="MFI6504880.1"/>
    <property type="molecule type" value="Genomic_DNA"/>
</dbReference>
<evidence type="ECO:0000256" key="10">
    <source>
        <dbReference type="ARBA" id="ARBA00023049"/>
    </source>
</evidence>
<dbReference type="Gene3D" id="2.60.40.1730">
    <property type="entry name" value="tricorn interacting facor f3 domain"/>
    <property type="match status" value="1"/>
</dbReference>
<evidence type="ECO:0000256" key="12">
    <source>
        <dbReference type="ARBA" id="ARBA00031533"/>
    </source>
</evidence>
<reference evidence="16 17" key="1">
    <citation type="submission" date="2024-10" db="EMBL/GenBank/DDBJ databases">
        <title>The Natural Products Discovery Center: Release of the First 8490 Sequenced Strains for Exploring Actinobacteria Biosynthetic Diversity.</title>
        <authorList>
            <person name="Kalkreuter E."/>
            <person name="Kautsar S.A."/>
            <person name="Yang D."/>
            <person name="Bader C.D."/>
            <person name="Teijaro C.N."/>
            <person name="Fluegel L."/>
            <person name="Davis C.M."/>
            <person name="Simpson J.R."/>
            <person name="Lauterbach L."/>
            <person name="Steele A.D."/>
            <person name="Gui C."/>
            <person name="Meng S."/>
            <person name="Li G."/>
            <person name="Viehrig K."/>
            <person name="Ye F."/>
            <person name="Su P."/>
            <person name="Kiefer A.F."/>
            <person name="Nichols A."/>
            <person name="Cepeda A.J."/>
            <person name="Yan W."/>
            <person name="Fan B."/>
            <person name="Jiang Y."/>
            <person name="Adhikari A."/>
            <person name="Zheng C.-J."/>
            <person name="Schuster L."/>
            <person name="Cowan T.M."/>
            <person name="Smanski M.J."/>
            <person name="Chevrette M.G."/>
            <person name="De Carvalho L.P.S."/>
            <person name="Shen B."/>
        </authorList>
    </citation>
    <scope>NUCLEOTIDE SEQUENCE [LARGE SCALE GENOMIC DNA]</scope>
    <source>
        <strain evidence="16 17">NPDC050545</strain>
    </source>
</reference>
<proteinExistence type="inferred from homology"/>
<evidence type="ECO:0000259" key="14">
    <source>
        <dbReference type="Pfam" id="PF01433"/>
    </source>
</evidence>
<dbReference type="Pfam" id="PF17900">
    <property type="entry name" value="Peptidase_M1_N"/>
    <property type="match status" value="1"/>
</dbReference>
<dbReference type="Gene3D" id="1.10.390.10">
    <property type="entry name" value="Neutral Protease Domain 2"/>
    <property type="match status" value="1"/>
</dbReference>
<feature type="signal peptide" evidence="13">
    <location>
        <begin position="1"/>
        <end position="29"/>
    </location>
</feature>
<dbReference type="Proteomes" id="UP001612741">
    <property type="component" value="Unassembled WGS sequence"/>
</dbReference>
<evidence type="ECO:0000256" key="8">
    <source>
        <dbReference type="ARBA" id="ARBA00022801"/>
    </source>
</evidence>
<dbReference type="InterPro" id="IPR014782">
    <property type="entry name" value="Peptidase_M1_dom"/>
</dbReference>
<comment type="caution">
    <text evidence="16">The sequence shown here is derived from an EMBL/GenBank/DDBJ whole genome shotgun (WGS) entry which is preliminary data.</text>
</comment>
<feature type="domain" description="Aminopeptidase N-like N-terminal" evidence="15">
    <location>
        <begin position="56"/>
        <end position="225"/>
    </location>
</feature>
<dbReference type="EC" id="3.4.11.2" evidence="4"/>
<evidence type="ECO:0000313" key="17">
    <source>
        <dbReference type="Proteomes" id="UP001612741"/>
    </source>
</evidence>
<evidence type="ECO:0000256" key="3">
    <source>
        <dbReference type="ARBA" id="ARBA00010136"/>
    </source>
</evidence>
<feature type="domain" description="Peptidase M1 membrane alanine aminopeptidase" evidence="14">
    <location>
        <begin position="319"/>
        <end position="461"/>
    </location>
</feature>
<keyword evidence="7" id="KW-0479">Metal-binding</keyword>
<keyword evidence="16" id="KW-0031">Aminopeptidase</keyword>
<evidence type="ECO:0000256" key="9">
    <source>
        <dbReference type="ARBA" id="ARBA00022833"/>
    </source>
</evidence>
<dbReference type="InterPro" id="IPR001930">
    <property type="entry name" value="Peptidase_M1"/>
</dbReference>
<dbReference type="InterPro" id="IPR045357">
    <property type="entry name" value="Aminopeptidase_N-like_N"/>
</dbReference>
<keyword evidence="8 16" id="KW-0378">Hydrolase</keyword>
<dbReference type="CDD" id="cd09603">
    <property type="entry name" value="M1_APN_like"/>
    <property type="match status" value="1"/>
</dbReference>
<comment type="cofactor">
    <cofactor evidence="2">
        <name>Zn(2+)</name>
        <dbReference type="ChEBI" id="CHEBI:29105"/>
    </cofactor>
</comment>
<comment type="catalytic activity">
    <reaction evidence="1">
        <text>Release of an N-terminal amino acid, Xaa-|-Yaa- from a peptide, amide or arylamide. Xaa is preferably Ala, but may be most amino acids including Pro (slow action). When a terminal hydrophobic residue is followed by a prolyl residue, the two may be released as an intact Xaa-Pro dipeptide.</text>
        <dbReference type="EC" id="3.4.11.2"/>
    </reaction>
</comment>
<feature type="chain" id="PRO_5047464094" description="Aminopeptidase N" evidence="13">
    <location>
        <begin position="30"/>
        <end position="503"/>
    </location>
</feature>
<dbReference type="InterPro" id="IPR027268">
    <property type="entry name" value="Peptidase_M4/M1_CTD_sf"/>
</dbReference>
<evidence type="ECO:0000256" key="1">
    <source>
        <dbReference type="ARBA" id="ARBA00000098"/>
    </source>
</evidence>
<evidence type="ECO:0000256" key="11">
    <source>
        <dbReference type="ARBA" id="ARBA00029811"/>
    </source>
</evidence>
<keyword evidence="17" id="KW-1185">Reference proteome</keyword>
<evidence type="ECO:0000313" key="16">
    <source>
        <dbReference type="EMBL" id="MFI6504880.1"/>
    </source>
</evidence>
<dbReference type="InterPro" id="IPR050344">
    <property type="entry name" value="Peptidase_M1_aminopeptidases"/>
</dbReference>
<evidence type="ECO:0000259" key="15">
    <source>
        <dbReference type="Pfam" id="PF17900"/>
    </source>
</evidence>
<comment type="similarity">
    <text evidence="3">Belongs to the peptidase M1 family.</text>
</comment>
<sequence>MIVRCLRRAVTAAVLTLALAVPLATPASATGNAPGAPGIGDPYFPDYGNGGYDARHYSLRLNYQPGADRLDGKATIVAVATQRLNRFNLDFLLDVKEIRVNGRPAAFAKSGGHELEVTPAIPLLKGTPFTVQVTYGGNPGSIQVPGIVTPWIKRADGALALGEPEIAWWWYPSNDHPADKATFDVAVTVPDGTEAVSNGILAGQRSSQGRTTYHWVMDKPMATYLATLYVGDLEVRKGRSSSGLPVYTAYGKDLGPREQAAKDSVERTPEIVDWLASVFGRYPFSSMGGSVINENVGFALETQAQPVYDSVFFEAGPDVGVVVHENAHQWFGDSVALKRWSDIWLNEGFATYAELLWSEKEGTGTAAELANAWYDQIPPASSFWQVKVSDPGPANLFNGAIYLRGAMALQALRTEVGDRDFFAILRTWTRTNRQGNATIPEFVSLAEKISGEQLDAVFSTWLDTVGKPAARPAPTAAAAATAGPPAAFAANRRMHEIMHGPIR</sequence>
<organism evidence="16 17">
    <name type="scientific">Nonomuraea typhae</name>
    <dbReference type="NCBI Taxonomy" id="2603600"/>
    <lineage>
        <taxon>Bacteria</taxon>
        <taxon>Bacillati</taxon>
        <taxon>Actinomycetota</taxon>
        <taxon>Actinomycetes</taxon>
        <taxon>Streptosporangiales</taxon>
        <taxon>Streptosporangiaceae</taxon>
        <taxon>Nonomuraea</taxon>
    </lineage>
</organism>
<evidence type="ECO:0000256" key="4">
    <source>
        <dbReference type="ARBA" id="ARBA00012564"/>
    </source>
</evidence>
<dbReference type="PANTHER" id="PTHR11533:SF297">
    <property type="entry name" value="AMINOPEPTIDASE N"/>
    <property type="match status" value="1"/>
</dbReference>
<dbReference type="InterPro" id="IPR042097">
    <property type="entry name" value="Aminopeptidase_N-like_N_sf"/>
</dbReference>
<dbReference type="PRINTS" id="PR00756">
    <property type="entry name" value="ALADIPTASE"/>
</dbReference>
<dbReference type="SUPFAM" id="SSF55486">
    <property type="entry name" value="Metalloproteases ('zincins'), catalytic domain"/>
    <property type="match status" value="1"/>
</dbReference>
<gene>
    <name evidence="16" type="ORF">ACIBG2_46370</name>
</gene>
<evidence type="ECO:0000256" key="13">
    <source>
        <dbReference type="SAM" id="SignalP"/>
    </source>
</evidence>
<evidence type="ECO:0000256" key="6">
    <source>
        <dbReference type="ARBA" id="ARBA00022670"/>
    </source>
</evidence>
<name>A0ABW7Z9M7_9ACTN</name>
<protein>
    <recommendedName>
        <fullName evidence="5">Aminopeptidase N</fullName>
        <ecNumber evidence="4">3.4.11.2</ecNumber>
    </recommendedName>
    <alternativeName>
        <fullName evidence="11">Alanine aminopeptidase</fullName>
    </alternativeName>
    <alternativeName>
        <fullName evidence="12">Lysyl aminopeptidase</fullName>
    </alternativeName>
</protein>
<dbReference type="GO" id="GO:0004177">
    <property type="term" value="F:aminopeptidase activity"/>
    <property type="evidence" value="ECO:0007669"/>
    <property type="project" value="UniProtKB-KW"/>
</dbReference>
<evidence type="ECO:0000256" key="5">
    <source>
        <dbReference type="ARBA" id="ARBA00015611"/>
    </source>
</evidence>